<evidence type="ECO:0000313" key="2">
    <source>
        <dbReference type="EMBL" id="KGC20369.1"/>
    </source>
</evidence>
<name>A0AAW3FBF0_BURGA</name>
<feature type="compositionally biased region" description="Basic residues" evidence="1">
    <location>
        <begin position="341"/>
        <end position="355"/>
    </location>
</feature>
<organism evidence="2 3">
    <name type="scientific">Burkholderia gladioli</name>
    <name type="common">Pseudomonas marginata</name>
    <name type="synonym">Phytomonas marginata</name>
    <dbReference type="NCBI Taxonomy" id="28095"/>
    <lineage>
        <taxon>Bacteria</taxon>
        <taxon>Pseudomonadati</taxon>
        <taxon>Pseudomonadota</taxon>
        <taxon>Betaproteobacteria</taxon>
        <taxon>Burkholderiales</taxon>
        <taxon>Burkholderiaceae</taxon>
        <taxon>Burkholderia</taxon>
    </lineage>
</organism>
<feature type="region of interest" description="Disordered" evidence="1">
    <location>
        <begin position="304"/>
        <end position="355"/>
    </location>
</feature>
<comment type="caution">
    <text evidence="2">The sequence shown here is derived from an EMBL/GenBank/DDBJ whole genome shotgun (WGS) entry which is preliminary data.</text>
</comment>
<reference evidence="2 3" key="1">
    <citation type="submission" date="2014-04" db="EMBL/GenBank/DDBJ databases">
        <authorList>
            <person name="Bishop-Lilly K.A."/>
            <person name="Broomall S.M."/>
            <person name="Chain P.S."/>
            <person name="Chertkov O."/>
            <person name="Coyne S.R."/>
            <person name="Daligault H.E."/>
            <person name="Davenport K.W."/>
            <person name="Erkkila T."/>
            <person name="Frey K.G."/>
            <person name="Gibbons H.S."/>
            <person name="Gu W."/>
            <person name="Jaissle J."/>
            <person name="Johnson S.L."/>
            <person name="Koroleva G.I."/>
            <person name="Ladner J.T."/>
            <person name="Lo C.-C."/>
            <person name="Minogue T.D."/>
            <person name="Munk C."/>
            <person name="Palacios G.F."/>
            <person name="Redden C.L."/>
            <person name="Rosenzweig C.N."/>
            <person name="Scholz M.B."/>
            <person name="Teshima H."/>
            <person name="Xu Y."/>
        </authorList>
    </citation>
    <scope>NUCLEOTIDE SEQUENCE [LARGE SCALE GENOMIC DNA]</scope>
    <source>
        <strain evidence="3">gladioli</strain>
    </source>
</reference>
<dbReference type="RefSeq" id="WP_036057552.1">
    <property type="nucleotide sequence ID" value="NZ_KN150851.1"/>
</dbReference>
<sequence length="355" mass="39413">MHDVHPEPARFWLHIPITAPRGDLLGPTGADVSVLGKRARLHTHPPAPNLLASAGTTAVQQWLLFDPMPEADAQDVFREFCARLPALSLRMSAAFRIGWSETLDKVDTRFYNGPVPTLIPAELRPSAIWGEVSVSQEKRGWEIWLDKCSAVEDPRLIAALALYVSAKDDVMARSQFLTYLTILDSLAPAWLRPPSAHKWIKRRLQDPAVRADDSLKSALENLRKVSHGRAVRELVERAARVKGLPAPAIAAMKKTAGELYGVRSNLSHAGNTDVPDIIAARDLVELVLDQAVLDPSILDVRDEQDARRRVGPRPPRQLARREAVTLPRSEYGHQASPLAKPKAKRKAKKQRGRRP</sequence>
<accession>A0AAW3FBF0</accession>
<evidence type="ECO:0000313" key="3">
    <source>
        <dbReference type="Proteomes" id="UP000029590"/>
    </source>
</evidence>
<gene>
    <name evidence="2" type="ORF">DM48_7926</name>
</gene>
<proteinExistence type="predicted"/>
<dbReference type="AlphaFoldDB" id="A0AAW3FBF0"/>
<protein>
    <recommendedName>
        <fullName evidence="4">Apea-like HEPN domain-containing protein</fullName>
    </recommendedName>
</protein>
<evidence type="ECO:0000256" key="1">
    <source>
        <dbReference type="SAM" id="MobiDB-lite"/>
    </source>
</evidence>
<dbReference type="Proteomes" id="UP000029590">
    <property type="component" value="Unassembled WGS sequence"/>
</dbReference>
<dbReference type="EMBL" id="JPGG01000012">
    <property type="protein sequence ID" value="KGC20369.1"/>
    <property type="molecule type" value="Genomic_DNA"/>
</dbReference>
<evidence type="ECO:0008006" key="4">
    <source>
        <dbReference type="Google" id="ProtNLM"/>
    </source>
</evidence>